<evidence type="ECO:0000313" key="2">
    <source>
        <dbReference type="Proteomes" id="UP000000493"/>
    </source>
</evidence>
<protein>
    <submittedName>
        <fullName evidence="1">Uncharacterized protein</fullName>
    </submittedName>
</protein>
<dbReference type="EMBL" id="CP002860">
    <property type="protein sequence ID" value="AEI52001.1"/>
    <property type="molecule type" value="Genomic_DNA"/>
</dbReference>
<geneLocation type="plasmid" evidence="1 2">
    <name>pRUNSL01</name>
</geneLocation>
<accession>A0A7U4E8S9</accession>
<sequence>MPGTFQNFLLNFIFRKRRNMTNKIMVFFRFGQLIYRMLSKTTVLM</sequence>
<keyword evidence="1" id="KW-0614">Plasmid</keyword>
<dbReference type="AlphaFoldDB" id="A0A7U4E8S9"/>
<gene>
    <name evidence="1" type="ordered locus">Runsl_5716</name>
</gene>
<keyword evidence="2" id="KW-1185">Reference proteome</keyword>
<reference evidence="2" key="1">
    <citation type="submission" date="2011-06" db="EMBL/GenBank/DDBJ databases">
        <title>The complete genome of plasmid 1 of Runella slithyformis DSM 19594.</title>
        <authorList>
            <consortium name="US DOE Joint Genome Institute (JGI-PGF)"/>
            <person name="Lucas S."/>
            <person name="Han J."/>
            <person name="Lapidus A."/>
            <person name="Bruce D."/>
            <person name="Goodwin L."/>
            <person name="Pitluck S."/>
            <person name="Peters L."/>
            <person name="Kyrpides N."/>
            <person name="Mavromatis K."/>
            <person name="Ivanova N."/>
            <person name="Ovchinnikova G."/>
            <person name="Zhang X."/>
            <person name="Misra M."/>
            <person name="Detter J.C."/>
            <person name="Tapia R."/>
            <person name="Han C."/>
            <person name="Land M."/>
            <person name="Hauser L."/>
            <person name="Markowitz V."/>
            <person name="Cheng J.-F."/>
            <person name="Hugenholtz P."/>
            <person name="Woyke T."/>
            <person name="Wu D."/>
            <person name="Tindall B."/>
            <person name="Faehrich R."/>
            <person name="Brambilla E."/>
            <person name="Klenk H.-P."/>
            <person name="Eisen J.A."/>
        </authorList>
    </citation>
    <scope>NUCLEOTIDE SEQUENCE [LARGE SCALE GENOMIC DNA]</scope>
    <source>
        <strain evidence="2">ATCC 29530 / DSM 19594 / LMG 11500 / NCIMB 11436 / LSU 4</strain>
        <plasmid evidence="2">pRUNSL01</plasmid>
    </source>
</reference>
<organism evidence="1 2">
    <name type="scientific">Runella slithyformis (strain ATCC 29530 / DSM 19594 / LMG 11500 / NCIMB 11436 / LSU 4)</name>
    <dbReference type="NCBI Taxonomy" id="761193"/>
    <lineage>
        <taxon>Bacteria</taxon>
        <taxon>Pseudomonadati</taxon>
        <taxon>Bacteroidota</taxon>
        <taxon>Cytophagia</taxon>
        <taxon>Cytophagales</taxon>
        <taxon>Spirosomataceae</taxon>
        <taxon>Runella</taxon>
    </lineage>
</organism>
<reference evidence="1 2" key="2">
    <citation type="journal article" date="2012" name="Stand. Genomic Sci.">
        <title>Complete genome sequence of the aquatic bacterium Runella slithyformis type strain (LSU 4(T)).</title>
        <authorList>
            <person name="Copeland A."/>
            <person name="Zhang X."/>
            <person name="Misra M."/>
            <person name="Lapidus A."/>
            <person name="Nolan M."/>
            <person name="Lucas S."/>
            <person name="Deshpande S."/>
            <person name="Cheng J.F."/>
            <person name="Tapia R."/>
            <person name="Goodwin L.A."/>
            <person name="Pitluck S."/>
            <person name="Liolios K."/>
            <person name="Pagani I."/>
            <person name="Ivanova N."/>
            <person name="Mikhailova N."/>
            <person name="Pati A."/>
            <person name="Chen A."/>
            <person name="Palaniappan K."/>
            <person name="Land M."/>
            <person name="Hauser L."/>
            <person name="Pan C."/>
            <person name="Jeffries C.D."/>
            <person name="Detter J.C."/>
            <person name="Brambilla E.M."/>
            <person name="Rohde M."/>
            <person name="Djao O.D."/>
            <person name="Goker M."/>
            <person name="Sikorski J."/>
            <person name="Tindall B.J."/>
            <person name="Woyke T."/>
            <person name="Bristow J."/>
            <person name="Eisen J.A."/>
            <person name="Markowitz V."/>
            <person name="Hugenholtz P."/>
            <person name="Kyrpides N.C."/>
            <person name="Klenk H.P."/>
            <person name="Mavromatis K."/>
        </authorList>
    </citation>
    <scope>NUCLEOTIDE SEQUENCE [LARGE SCALE GENOMIC DNA]</scope>
    <source>
        <strain evidence="2">ATCC 29530 / DSM 19594 / LMG 11500 / NCIMB 11436 / LSU 4</strain>
    </source>
</reference>
<name>A0A7U4E8S9_RUNSL</name>
<proteinExistence type="predicted"/>
<evidence type="ECO:0000313" key="1">
    <source>
        <dbReference type="EMBL" id="AEI52001.1"/>
    </source>
</evidence>
<dbReference type="Proteomes" id="UP000000493">
    <property type="component" value="Plasmid pRUNSL01"/>
</dbReference>
<dbReference type="KEGG" id="rsi:Runsl_5716"/>